<dbReference type="RefSeq" id="WP_194372636.1">
    <property type="nucleotide sequence ID" value="NZ_CP063767.1"/>
</dbReference>
<sequence>MKKYQAILMAAGVGSRLSAHTRKPKSTLGIDDQDGETIIGHTCRQLSERDFKINVVVGYRKESVKVQLRDWPVRFYENPFYRVTNSIGSLWFAREALVHAQERGQDVLLANADVYFGEDLVDRLMLCPDGLVMFGDSSRTKVGDYFFRTNDQGMLVGNGKGLDVSERTCEYVGIAKVASEMLPSFIAQLDYLIWNGKFDMWWEDAFYSFKEMAPVRVLDAEGSFWGEVDTIEDYQRILDHTAGGEGR</sequence>
<gene>
    <name evidence="4" type="ORF">INP52_04075</name>
</gene>
<evidence type="ECO:0000259" key="3">
    <source>
        <dbReference type="Pfam" id="PF12804"/>
    </source>
</evidence>
<dbReference type="PANTHER" id="PTHR43584">
    <property type="entry name" value="NUCLEOTIDYL TRANSFERASE"/>
    <property type="match status" value="1"/>
</dbReference>
<dbReference type="SUPFAM" id="SSF53448">
    <property type="entry name" value="Nucleotide-diphospho-sugar transferases"/>
    <property type="match status" value="1"/>
</dbReference>
<proteinExistence type="predicted"/>
<dbReference type="CDD" id="cd02523">
    <property type="entry name" value="PC_cytidylyltransferase"/>
    <property type="match status" value="1"/>
</dbReference>
<dbReference type="Pfam" id="PF12804">
    <property type="entry name" value="NTP_transf_3"/>
    <property type="match status" value="1"/>
</dbReference>
<dbReference type="KEGG" id="tio:INP52_04075"/>
<keyword evidence="1 4" id="KW-0808">Transferase</keyword>
<dbReference type="PANTHER" id="PTHR43584:SF5">
    <property type="entry name" value="PROTEIN LICC"/>
    <property type="match status" value="1"/>
</dbReference>
<evidence type="ECO:0000313" key="4">
    <source>
        <dbReference type="EMBL" id="QOY61371.1"/>
    </source>
</evidence>
<keyword evidence="2 4" id="KW-0548">Nucleotidyltransferase</keyword>
<dbReference type="GO" id="GO:0016779">
    <property type="term" value="F:nucleotidyltransferase activity"/>
    <property type="evidence" value="ECO:0007669"/>
    <property type="project" value="UniProtKB-KW"/>
</dbReference>
<reference evidence="4 5" key="1">
    <citation type="submission" date="2020-10" db="EMBL/GenBank/DDBJ databases">
        <title>Olsenella immobilis sp.nov., isolated from the mud in a fermentation cellar used for the production of Chinese strong-flavoured liquor.</title>
        <authorList>
            <person name="Lu L."/>
        </authorList>
    </citation>
    <scope>NUCLEOTIDE SEQUENCE [LARGE SCALE GENOMIC DNA]</scope>
    <source>
        <strain evidence="4 5">LZLJ-2</strain>
    </source>
</reference>
<dbReference type="InterPro" id="IPR050065">
    <property type="entry name" value="GlmU-like"/>
</dbReference>
<dbReference type="AlphaFoldDB" id="A0A7S7M9S1"/>
<organism evidence="4 5">
    <name type="scientific">Thermophilibacter immobilis</name>
    <dbReference type="NCBI Taxonomy" id="2779519"/>
    <lineage>
        <taxon>Bacteria</taxon>
        <taxon>Bacillati</taxon>
        <taxon>Actinomycetota</taxon>
        <taxon>Coriobacteriia</taxon>
        <taxon>Coriobacteriales</taxon>
        <taxon>Atopobiaceae</taxon>
        <taxon>Thermophilibacter</taxon>
    </lineage>
</organism>
<dbReference type="InterPro" id="IPR029044">
    <property type="entry name" value="Nucleotide-diphossugar_trans"/>
</dbReference>
<keyword evidence="5" id="KW-1185">Reference proteome</keyword>
<feature type="domain" description="MobA-like NTP transferase" evidence="3">
    <location>
        <begin position="6"/>
        <end position="125"/>
    </location>
</feature>
<evidence type="ECO:0000256" key="1">
    <source>
        <dbReference type="ARBA" id="ARBA00022679"/>
    </source>
</evidence>
<evidence type="ECO:0000313" key="5">
    <source>
        <dbReference type="Proteomes" id="UP000593735"/>
    </source>
</evidence>
<name>A0A7S7M9S1_9ACTN</name>
<protein>
    <submittedName>
        <fullName evidence="4">Phosphocholine cytidylyltransferase family protein</fullName>
    </submittedName>
</protein>
<dbReference type="EMBL" id="CP063767">
    <property type="protein sequence ID" value="QOY61371.1"/>
    <property type="molecule type" value="Genomic_DNA"/>
</dbReference>
<dbReference type="Gene3D" id="3.90.550.10">
    <property type="entry name" value="Spore Coat Polysaccharide Biosynthesis Protein SpsA, Chain A"/>
    <property type="match status" value="1"/>
</dbReference>
<dbReference type="Proteomes" id="UP000593735">
    <property type="component" value="Chromosome"/>
</dbReference>
<accession>A0A7S7M9S1</accession>
<evidence type="ECO:0000256" key="2">
    <source>
        <dbReference type="ARBA" id="ARBA00022695"/>
    </source>
</evidence>
<dbReference type="InterPro" id="IPR025877">
    <property type="entry name" value="MobA-like_NTP_Trfase"/>
</dbReference>